<accession>A0ABP4BF71</accession>
<protein>
    <recommendedName>
        <fullName evidence="3">DUF1963 domain-containing protein</fullName>
    </recommendedName>
</protein>
<name>A0ABP4BF71_9ACTN</name>
<proteinExistence type="predicted"/>
<keyword evidence="2" id="KW-1185">Reference proteome</keyword>
<organism evidence="1 2">
    <name type="scientific">Nonomuraea longicatena</name>
    <dbReference type="NCBI Taxonomy" id="83682"/>
    <lineage>
        <taxon>Bacteria</taxon>
        <taxon>Bacillati</taxon>
        <taxon>Actinomycetota</taxon>
        <taxon>Actinomycetes</taxon>
        <taxon>Streptosporangiales</taxon>
        <taxon>Streptosporangiaceae</taxon>
        <taxon>Nonomuraea</taxon>
    </lineage>
</organism>
<dbReference type="Pfam" id="PF09234">
    <property type="entry name" value="DUF1963"/>
    <property type="match status" value="1"/>
</dbReference>
<evidence type="ECO:0008006" key="3">
    <source>
        <dbReference type="Google" id="ProtNLM"/>
    </source>
</evidence>
<dbReference type="SUPFAM" id="SSF103032">
    <property type="entry name" value="Hypothetical protein YwqG"/>
    <property type="match status" value="1"/>
</dbReference>
<comment type="caution">
    <text evidence="1">The sequence shown here is derived from an EMBL/GenBank/DDBJ whole genome shotgun (WGS) entry which is preliminary data.</text>
</comment>
<dbReference type="InterPro" id="IPR035948">
    <property type="entry name" value="YwqG-like_sf"/>
</dbReference>
<dbReference type="Proteomes" id="UP001501578">
    <property type="component" value="Unassembled WGS sequence"/>
</dbReference>
<dbReference type="Gene3D" id="2.30.320.10">
    <property type="entry name" value="YwqG-like"/>
    <property type="match status" value="1"/>
</dbReference>
<reference evidence="2" key="1">
    <citation type="journal article" date="2019" name="Int. J. Syst. Evol. Microbiol.">
        <title>The Global Catalogue of Microorganisms (GCM) 10K type strain sequencing project: providing services to taxonomists for standard genome sequencing and annotation.</title>
        <authorList>
            <consortium name="The Broad Institute Genomics Platform"/>
            <consortium name="The Broad Institute Genome Sequencing Center for Infectious Disease"/>
            <person name="Wu L."/>
            <person name="Ma J."/>
        </authorList>
    </citation>
    <scope>NUCLEOTIDE SEQUENCE [LARGE SCALE GENOMIC DNA]</scope>
    <source>
        <strain evidence="2">JCM 11136</strain>
    </source>
</reference>
<evidence type="ECO:0000313" key="2">
    <source>
        <dbReference type="Proteomes" id="UP001501578"/>
    </source>
</evidence>
<dbReference type="EMBL" id="BAAAHQ010000046">
    <property type="protein sequence ID" value="GAA0950200.1"/>
    <property type="molecule type" value="Genomic_DNA"/>
</dbReference>
<evidence type="ECO:0000313" key="1">
    <source>
        <dbReference type="EMBL" id="GAA0950200.1"/>
    </source>
</evidence>
<dbReference type="RefSeq" id="WP_343954490.1">
    <property type="nucleotide sequence ID" value="NZ_BAAAHQ010000046.1"/>
</dbReference>
<dbReference type="InterPro" id="IPR015315">
    <property type="entry name" value="DUF1963"/>
</dbReference>
<sequence length="266" mass="29134">MKPRETLAALHDFCVERFGAELTPRIISLARPGFDLRRAEPGEGSGHCRFGGRAMLEPGTPWPTCEDGPLSLFAVLDTDVLAPWLGDLVPVGTGLLNFFSLDDVRSAFEPEAVAVIAARSGCAVETDPPAESKVFAPVAWKAEPGFAMPDGYDAAWKKTLDDVEYDTYEYISDYVRIGNTESDWLWGRPGVLTSGEIAFGWPVLPGAVPQNFPDGEDPNSFHHLLQLSDQGEWHTEGEGGWMHWSIPTRALRSGDFSQAIPTPDLF</sequence>
<gene>
    <name evidence="1" type="ORF">GCM10009560_69330</name>
</gene>